<keyword evidence="2" id="KW-1133">Transmembrane helix</keyword>
<gene>
    <name evidence="3" type="ORF">SAMN04488109_6140</name>
</gene>
<accession>A0A1M5WZE7</accession>
<sequence>MIEFLKFVALMGGTYLCSMGFAIVLFRLFFPLKTKEEVQKMRTARSTQPRPKRQRRGVLTLAGHGH</sequence>
<feature type="region of interest" description="Disordered" evidence="1">
    <location>
        <begin position="40"/>
        <end position="66"/>
    </location>
</feature>
<keyword evidence="2" id="KW-0812">Transmembrane</keyword>
<dbReference type="Proteomes" id="UP000184212">
    <property type="component" value="Unassembled WGS sequence"/>
</dbReference>
<organism evidence="3 4">
    <name type="scientific">Chryseolinea serpens</name>
    <dbReference type="NCBI Taxonomy" id="947013"/>
    <lineage>
        <taxon>Bacteria</taxon>
        <taxon>Pseudomonadati</taxon>
        <taxon>Bacteroidota</taxon>
        <taxon>Cytophagia</taxon>
        <taxon>Cytophagales</taxon>
        <taxon>Fulvivirgaceae</taxon>
        <taxon>Chryseolinea</taxon>
    </lineage>
</organism>
<feature type="transmembrane region" description="Helical" evidence="2">
    <location>
        <begin position="12"/>
        <end position="32"/>
    </location>
</feature>
<name>A0A1M5WZE7_9BACT</name>
<keyword evidence="2" id="KW-0472">Membrane</keyword>
<evidence type="ECO:0000313" key="4">
    <source>
        <dbReference type="Proteomes" id="UP000184212"/>
    </source>
</evidence>
<dbReference type="AlphaFoldDB" id="A0A1M5WZE7"/>
<protein>
    <submittedName>
        <fullName evidence="3">Uncharacterized protein</fullName>
    </submittedName>
</protein>
<dbReference type="STRING" id="947013.SAMN04488109_6140"/>
<proteinExistence type="predicted"/>
<evidence type="ECO:0000313" key="3">
    <source>
        <dbReference type="EMBL" id="SHH92534.1"/>
    </source>
</evidence>
<dbReference type="EMBL" id="FQWQ01000005">
    <property type="protein sequence ID" value="SHH92534.1"/>
    <property type="molecule type" value="Genomic_DNA"/>
</dbReference>
<keyword evidence="4" id="KW-1185">Reference proteome</keyword>
<evidence type="ECO:0000256" key="1">
    <source>
        <dbReference type="SAM" id="MobiDB-lite"/>
    </source>
</evidence>
<reference evidence="3 4" key="1">
    <citation type="submission" date="2016-11" db="EMBL/GenBank/DDBJ databases">
        <authorList>
            <person name="Jaros S."/>
            <person name="Januszkiewicz K."/>
            <person name="Wedrychowicz H."/>
        </authorList>
    </citation>
    <scope>NUCLEOTIDE SEQUENCE [LARGE SCALE GENOMIC DNA]</scope>
    <source>
        <strain evidence="3 4">DSM 24574</strain>
    </source>
</reference>
<evidence type="ECO:0000256" key="2">
    <source>
        <dbReference type="SAM" id="Phobius"/>
    </source>
</evidence>